<dbReference type="Proteomes" id="UP000886800">
    <property type="component" value="Unassembled WGS sequence"/>
</dbReference>
<reference evidence="4" key="1">
    <citation type="journal article" date="2021" name="PeerJ">
        <title>Extensive microbial diversity within the chicken gut microbiome revealed by metagenomics and culture.</title>
        <authorList>
            <person name="Gilroy R."/>
            <person name="Ravi A."/>
            <person name="Getino M."/>
            <person name="Pursley I."/>
            <person name="Horton D.L."/>
            <person name="Alikhan N.F."/>
            <person name="Baker D."/>
            <person name="Gharbi K."/>
            <person name="Hall N."/>
            <person name="Watson M."/>
            <person name="Adriaenssens E.M."/>
            <person name="Foster-Nyarko E."/>
            <person name="Jarju S."/>
            <person name="Secka A."/>
            <person name="Antonio M."/>
            <person name="Oren A."/>
            <person name="Chaudhuri R.R."/>
            <person name="La Ragione R."/>
            <person name="Hildebrand F."/>
            <person name="Pallen M.J."/>
        </authorList>
    </citation>
    <scope>NUCLEOTIDE SEQUENCE</scope>
    <source>
        <strain evidence="4">CHK188-5543</strain>
    </source>
</reference>
<dbReference type="Gene3D" id="2.40.260.10">
    <property type="entry name" value="Sortase"/>
    <property type="match status" value="1"/>
</dbReference>
<accession>A0A9D2B636</accession>
<feature type="region of interest" description="Disordered" evidence="2">
    <location>
        <begin position="280"/>
        <end position="299"/>
    </location>
</feature>
<name>A0A9D2B636_9FIRM</name>
<evidence type="ECO:0000256" key="1">
    <source>
        <dbReference type="PIRSR" id="PIRSR605754-1"/>
    </source>
</evidence>
<feature type="compositionally biased region" description="Low complexity" evidence="2">
    <location>
        <begin position="32"/>
        <end position="51"/>
    </location>
</feature>
<evidence type="ECO:0000256" key="3">
    <source>
        <dbReference type="SAM" id="SignalP"/>
    </source>
</evidence>
<comment type="caution">
    <text evidence="4">The sequence shown here is derived from an EMBL/GenBank/DDBJ whole genome shotgun (WGS) entry which is preliminary data.</text>
</comment>
<evidence type="ECO:0000313" key="4">
    <source>
        <dbReference type="EMBL" id="HIX64690.1"/>
    </source>
</evidence>
<gene>
    <name evidence="4" type="ORF">H9736_00420</name>
</gene>
<dbReference type="CDD" id="cd05826">
    <property type="entry name" value="Sortase_B"/>
    <property type="match status" value="1"/>
</dbReference>
<feature type="chain" id="PRO_5039622756" evidence="3">
    <location>
        <begin position="25"/>
        <end position="299"/>
    </location>
</feature>
<protein>
    <submittedName>
        <fullName evidence="4">Class B sortase</fullName>
    </submittedName>
</protein>
<dbReference type="AlphaFoldDB" id="A0A9D2B636"/>
<dbReference type="InterPro" id="IPR023365">
    <property type="entry name" value="Sortase_dom-sf"/>
</dbReference>
<dbReference type="InterPro" id="IPR009835">
    <property type="entry name" value="SrtB"/>
</dbReference>
<feature type="signal peptide" evidence="3">
    <location>
        <begin position="1"/>
        <end position="24"/>
    </location>
</feature>
<dbReference type="PROSITE" id="PS51257">
    <property type="entry name" value="PROKAR_LIPOPROTEIN"/>
    <property type="match status" value="1"/>
</dbReference>
<organism evidence="4 5">
    <name type="scientific">Candidatus Anaerotruncus excrementipullorum</name>
    <dbReference type="NCBI Taxonomy" id="2838465"/>
    <lineage>
        <taxon>Bacteria</taxon>
        <taxon>Bacillati</taxon>
        <taxon>Bacillota</taxon>
        <taxon>Clostridia</taxon>
        <taxon>Eubacteriales</taxon>
        <taxon>Oscillospiraceae</taxon>
        <taxon>Anaerotruncus</taxon>
    </lineage>
</organism>
<proteinExistence type="predicted"/>
<dbReference type="EMBL" id="DXES01000011">
    <property type="protein sequence ID" value="HIX64690.1"/>
    <property type="molecule type" value="Genomic_DNA"/>
</dbReference>
<reference evidence="4" key="2">
    <citation type="submission" date="2021-04" db="EMBL/GenBank/DDBJ databases">
        <authorList>
            <person name="Gilroy R."/>
        </authorList>
    </citation>
    <scope>NUCLEOTIDE SEQUENCE</scope>
    <source>
        <strain evidence="4">CHK188-5543</strain>
    </source>
</reference>
<feature type="active site" description="Proton donor/acceptor" evidence="1">
    <location>
        <position position="154"/>
    </location>
</feature>
<sequence>MKQSKFATRAAALLLALAMTLSFAACGERGSESSTSEPSASSEPSTSSQSSVPEFVNPLGDVDLSAISEPVTPSEDLLTKINDAYNVNNDVIGWLSIPDTNVDDPILYHPTDNLYYERRNLSGGYDWYGCYWADYECVFGDRNSISQNTIIYGHSMDDNPDGLKFSQLKKFLDIDFAKNHPYLYFSTPEDDMTWKIFFVGYVDTKLAYNYPEMKTEDYQALLDELDARNQYEYDVDVNTSDKILLLSTCTYPTGYSNPTIDEATKFLVVARLVRPGEATPDTVEITANPSPKKPNNGLN</sequence>
<dbReference type="SUPFAM" id="SSF63817">
    <property type="entry name" value="Sortase"/>
    <property type="match status" value="1"/>
</dbReference>
<feature type="region of interest" description="Disordered" evidence="2">
    <location>
        <begin position="28"/>
        <end position="53"/>
    </location>
</feature>
<feature type="active site" description="Acyl-thioester intermediate" evidence="1">
    <location>
        <position position="249"/>
    </location>
</feature>
<evidence type="ECO:0000313" key="5">
    <source>
        <dbReference type="Proteomes" id="UP000886800"/>
    </source>
</evidence>
<keyword evidence="3" id="KW-0732">Signal</keyword>
<evidence type="ECO:0000256" key="2">
    <source>
        <dbReference type="SAM" id="MobiDB-lite"/>
    </source>
</evidence>
<dbReference type="GO" id="GO:0016787">
    <property type="term" value="F:hydrolase activity"/>
    <property type="evidence" value="ECO:0007669"/>
    <property type="project" value="UniProtKB-KW"/>
</dbReference>